<dbReference type="InterPro" id="IPR043472">
    <property type="entry name" value="Macro_dom-like"/>
</dbReference>
<reference evidence="1" key="1">
    <citation type="submission" date="2021-12" db="EMBL/GenBank/DDBJ databases">
        <authorList>
            <person name="King R."/>
        </authorList>
    </citation>
    <scope>NUCLEOTIDE SEQUENCE</scope>
</reference>
<proteinExistence type="predicted"/>
<gene>
    <name evidence="1" type="ORF">CINC_LOCUS3277</name>
</gene>
<organism evidence="1 2">
    <name type="scientific">Chrysodeixis includens</name>
    <name type="common">Soybean looper</name>
    <name type="synonym">Pseudoplusia includens</name>
    <dbReference type="NCBI Taxonomy" id="689277"/>
    <lineage>
        <taxon>Eukaryota</taxon>
        <taxon>Metazoa</taxon>
        <taxon>Ecdysozoa</taxon>
        <taxon>Arthropoda</taxon>
        <taxon>Hexapoda</taxon>
        <taxon>Insecta</taxon>
        <taxon>Pterygota</taxon>
        <taxon>Neoptera</taxon>
        <taxon>Endopterygota</taxon>
        <taxon>Lepidoptera</taxon>
        <taxon>Glossata</taxon>
        <taxon>Ditrysia</taxon>
        <taxon>Noctuoidea</taxon>
        <taxon>Noctuidae</taxon>
        <taxon>Plusiinae</taxon>
        <taxon>Chrysodeixis</taxon>
    </lineage>
</organism>
<accession>A0A9N8Q0F1</accession>
<protein>
    <submittedName>
        <fullName evidence="1">Uncharacterized protein</fullName>
    </submittedName>
</protein>
<dbReference type="SUPFAM" id="SSF52949">
    <property type="entry name" value="Macro domain-like"/>
    <property type="match status" value="1"/>
</dbReference>
<dbReference type="OrthoDB" id="412814at2759"/>
<dbReference type="Proteomes" id="UP001154114">
    <property type="component" value="Chromosome 15"/>
</dbReference>
<sequence>MELGKAFAFTDLAPEYAAVVIASIGPKDACYNALESLDEARENLRWGIGAGVQLLKKRGISIIEVDPGSAPDAAAEAAELAAWRFQKFKSVTDRKTEVRVTMYGKEGKELWQEGSIFGRGQNWARFLSDMPANKMTPVDLAQGLKADDGKEVAELLLAKPPECFVSYCRVHGNALANYRELRQESSFQRKLLH</sequence>
<dbReference type="Gene3D" id="3.40.220.10">
    <property type="entry name" value="Leucine Aminopeptidase, subunit E, domain 1"/>
    <property type="match status" value="1"/>
</dbReference>
<keyword evidence="2" id="KW-1185">Reference proteome</keyword>
<dbReference type="AlphaFoldDB" id="A0A9N8Q0F1"/>
<evidence type="ECO:0000313" key="1">
    <source>
        <dbReference type="EMBL" id="CAD0201607.1"/>
    </source>
</evidence>
<dbReference type="EMBL" id="LR824018">
    <property type="protein sequence ID" value="CAD0201607.1"/>
    <property type="molecule type" value="Genomic_DNA"/>
</dbReference>
<name>A0A9N8Q0F1_CHRIL</name>
<evidence type="ECO:0000313" key="2">
    <source>
        <dbReference type="Proteomes" id="UP001154114"/>
    </source>
</evidence>